<comment type="subcellular location">
    <subcellularLocation>
        <location evidence="1">Cell membrane</location>
        <topology evidence="1">Multi-pass membrane protein</topology>
    </subcellularLocation>
</comment>
<feature type="transmembrane region" description="Helical" evidence="9">
    <location>
        <begin position="1026"/>
        <end position="1048"/>
    </location>
</feature>
<keyword evidence="12" id="KW-1185">Reference proteome</keyword>
<evidence type="ECO:0000313" key="11">
    <source>
        <dbReference type="EMBL" id="KZS16711.1"/>
    </source>
</evidence>
<protein>
    <recommendedName>
        <fullName evidence="10">Ionotropic glutamate receptor C-terminal domain-containing protein</fullName>
    </recommendedName>
</protein>
<evidence type="ECO:0000313" key="12">
    <source>
        <dbReference type="Proteomes" id="UP000076858"/>
    </source>
</evidence>
<evidence type="ECO:0000256" key="3">
    <source>
        <dbReference type="ARBA" id="ARBA00022475"/>
    </source>
</evidence>
<dbReference type="PANTHER" id="PTHR42643">
    <property type="entry name" value="IONOTROPIC RECEPTOR 20A-RELATED"/>
    <property type="match status" value="1"/>
</dbReference>
<dbReference type="Proteomes" id="UP000076858">
    <property type="component" value="Unassembled WGS sequence"/>
</dbReference>
<gene>
    <name evidence="11" type="ORF">APZ42_017267</name>
</gene>
<evidence type="ECO:0000256" key="1">
    <source>
        <dbReference type="ARBA" id="ARBA00004651"/>
    </source>
</evidence>
<evidence type="ECO:0000259" key="10">
    <source>
        <dbReference type="Pfam" id="PF00060"/>
    </source>
</evidence>
<evidence type="ECO:0000256" key="9">
    <source>
        <dbReference type="SAM" id="Phobius"/>
    </source>
</evidence>
<keyword evidence="7" id="KW-0675">Receptor</keyword>
<dbReference type="Gene3D" id="3.40.190.10">
    <property type="entry name" value="Periplasmic binding protein-like II"/>
    <property type="match status" value="2"/>
</dbReference>
<evidence type="ECO:0000256" key="7">
    <source>
        <dbReference type="ARBA" id="ARBA00023170"/>
    </source>
</evidence>
<sequence>MGIFCRYTMVRVTENVLEPQPQRKQRGLFNYLFDKQCDLLVTGVAATSERLRVVDLTVPWTYECYAFLIPVQEQIANIFAAIKPFQWPVWLALLISIICVITCLNLLHQEDQLKRPSAVRRAGNYYFYVLGNLLSQGSACTSKRLAVRLVAGVWTLAAFVFVQAYTSILFTYVMAPINPPLINSVYDVIENSDINLLYRKGSTLNVLVSDPEATGIFLKLKNKVKTSNSPQCNLISECINMITPESTNVFANARSFQLDAIRENFEQTGKCGLELARDCFMGIPVTLALPKHSPYTDAVNLGVLHLQESGIVEHWSSWFPSMPGQCERQTKSGHVTRKTEHSLSLKNLTSAFIVLFVGLGFSLFVFGCEILNAICHRHQFLFDDKSQTLLASIPNAVKGKHLRVIWPRWEGNPKGLSGPLKGGVIIDYLAVRLGFTYEMVRITENRLEPAPNQRGLFNYLWDGKCDFFVSSVATTWERNNIFDLTTPWEYACLAFLIPVHGETANLKSVVKPFQLPVWIGLIVTVICVIVVLTLIQRYLQYMEQRSGTVSATECSTHLPGNNSRLSNGRAGRQYVYVFGNLLSQGGPCTSNRLSFRFVAGVWALAAFIFVQAYTSILFTYVVAPVNQPLINSIYDVADSSDINLLVKKAGTADTMFTNNNWTGFYEKIRDRINSLEDSRCVLISDCIKLVTPGSRNVFIDVIILVFHQFLANKLTTGDTYSSLLVAMVLPKRSPYTDPINKGILELREGGFIDHWDLWFRPMPGQCIENFKRGGFKSPRSRKYPSLSFKNLSGAFLLFLFSSDARSIHQLKSSLASTPNPLKGQHIRIIWPRWEGNPKGLSGPLKGGVIIEYLAARLGFTYEMVRITENRIEPAPKQRGLFEYLWDGRCDFLATAVVQTWERNKVVDLTMPWEYTTLSFLIPVHRDIPNIKSVVKPFQWPVWVGLIVTAICVVVVLNVIQRCLEYMEHRSLPETVSATEPCTHFPGNNSRLNGQAGKQYLYVLGNLLSQGGPCASNRLPFRLVAGIWTLAAFIFVQAYTSILFTYVVAPVSLPLINSIYDIADSDDINLLMKKAGTPDGMFMNNNWTGVYEKIRNRVNSFPHSRCVLVSDCIKLISPGLRNVFIDGLPYQLDAIKQDFEKTGKCNFQLARDSYSTLPVAMALPKHSPYTNPISKSFLELQESGLVNHWDLWFRPMPVQCMENFKSSRLKSSRSEKHLPLSLKNLTGAFLVLSVGISVAFLAFLCERIISMAGRQRPCQRI</sequence>
<feature type="transmembrane region" description="Helical" evidence="9">
    <location>
        <begin position="1224"/>
        <end position="1244"/>
    </location>
</feature>
<dbReference type="FunFam" id="1.10.287.70:FF:000281">
    <property type="entry name" value="Uncharacterized protein"/>
    <property type="match status" value="1"/>
</dbReference>
<dbReference type="AlphaFoldDB" id="A0A164ZSW6"/>
<keyword evidence="8" id="KW-0325">Glycoprotein</keyword>
<evidence type="ECO:0000256" key="2">
    <source>
        <dbReference type="ARBA" id="ARBA00008685"/>
    </source>
</evidence>
<dbReference type="GO" id="GO:0050906">
    <property type="term" value="P:detection of stimulus involved in sensory perception"/>
    <property type="evidence" value="ECO:0007669"/>
    <property type="project" value="UniProtKB-ARBA"/>
</dbReference>
<evidence type="ECO:0000256" key="6">
    <source>
        <dbReference type="ARBA" id="ARBA00023136"/>
    </source>
</evidence>
<dbReference type="InterPro" id="IPR052192">
    <property type="entry name" value="Insect_Ionotropic_Sensory_Rcpt"/>
</dbReference>
<feature type="domain" description="Ionotropic glutamate receptor C-terminal" evidence="10">
    <location>
        <begin position="939"/>
        <end position="1235"/>
    </location>
</feature>
<feature type="transmembrane region" description="Helical" evidence="9">
    <location>
        <begin position="151"/>
        <end position="175"/>
    </location>
</feature>
<comment type="similarity">
    <text evidence="2">Belongs to the glutamate-gated ion channel (TC 1.A.10.1) family.</text>
</comment>
<dbReference type="PANTHER" id="PTHR42643:SF24">
    <property type="entry name" value="IONOTROPIC RECEPTOR 60A"/>
    <property type="match status" value="1"/>
</dbReference>
<dbReference type="Gene3D" id="1.10.287.70">
    <property type="match status" value="3"/>
</dbReference>
<feature type="transmembrane region" description="Helical" evidence="9">
    <location>
        <begin position="601"/>
        <end position="623"/>
    </location>
</feature>
<evidence type="ECO:0000256" key="8">
    <source>
        <dbReference type="ARBA" id="ARBA00023180"/>
    </source>
</evidence>
<dbReference type="GO" id="GO:0015276">
    <property type="term" value="F:ligand-gated monoatomic ion channel activity"/>
    <property type="evidence" value="ECO:0007669"/>
    <property type="project" value="InterPro"/>
</dbReference>
<keyword evidence="4 9" id="KW-0812">Transmembrane</keyword>
<keyword evidence="3" id="KW-1003">Cell membrane</keyword>
<evidence type="ECO:0000256" key="4">
    <source>
        <dbReference type="ARBA" id="ARBA00022692"/>
    </source>
</evidence>
<dbReference type="InterPro" id="IPR001320">
    <property type="entry name" value="Iontro_rcpt_C"/>
</dbReference>
<dbReference type="SUPFAM" id="SSF53850">
    <property type="entry name" value="Periplasmic binding protein-like II"/>
    <property type="match status" value="3"/>
</dbReference>
<feature type="transmembrane region" description="Helical" evidence="9">
    <location>
        <begin position="939"/>
        <end position="959"/>
    </location>
</feature>
<keyword evidence="6 9" id="KW-0472">Membrane</keyword>
<dbReference type="Pfam" id="PF00060">
    <property type="entry name" value="Lig_chan"/>
    <property type="match status" value="3"/>
</dbReference>
<feature type="domain" description="Ionotropic glutamate receptor C-terminal" evidence="10">
    <location>
        <begin position="516"/>
        <end position="800"/>
    </location>
</feature>
<feature type="domain" description="Ionotropic glutamate receptor C-terminal" evidence="10">
    <location>
        <begin position="87"/>
        <end position="359"/>
    </location>
</feature>
<organism evidence="11 12">
    <name type="scientific">Daphnia magna</name>
    <dbReference type="NCBI Taxonomy" id="35525"/>
    <lineage>
        <taxon>Eukaryota</taxon>
        <taxon>Metazoa</taxon>
        <taxon>Ecdysozoa</taxon>
        <taxon>Arthropoda</taxon>
        <taxon>Crustacea</taxon>
        <taxon>Branchiopoda</taxon>
        <taxon>Diplostraca</taxon>
        <taxon>Cladocera</taxon>
        <taxon>Anomopoda</taxon>
        <taxon>Daphniidae</taxon>
        <taxon>Daphnia</taxon>
    </lineage>
</organism>
<feature type="transmembrane region" description="Helical" evidence="9">
    <location>
        <begin position="515"/>
        <end position="535"/>
    </location>
</feature>
<name>A0A164ZSW6_9CRUS</name>
<comment type="caution">
    <text evidence="11">The sequence shown here is derived from an EMBL/GenBank/DDBJ whole genome shotgun (WGS) entry which is preliminary data.</text>
</comment>
<feature type="transmembrane region" description="Helical" evidence="9">
    <location>
        <begin position="347"/>
        <end position="367"/>
    </location>
</feature>
<dbReference type="EMBL" id="LRGB01000687">
    <property type="protein sequence ID" value="KZS16711.1"/>
    <property type="molecule type" value="Genomic_DNA"/>
</dbReference>
<dbReference type="FunFam" id="1.10.287.70:FF:000302">
    <property type="entry name" value="Uncharacterized protein"/>
    <property type="match status" value="2"/>
</dbReference>
<dbReference type="GO" id="GO:0005886">
    <property type="term" value="C:plasma membrane"/>
    <property type="evidence" value="ECO:0007669"/>
    <property type="project" value="UniProtKB-SubCell"/>
</dbReference>
<feature type="transmembrane region" description="Helical" evidence="9">
    <location>
        <begin position="87"/>
        <end position="107"/>
    </location>
</feature>
<proteinExistence type="inferred from homology"/>
<reference evidence="11 12" key="1">
    <citation type="submission" date="2016-03" db="EMBL/GenBank/DDBJ databases">
        <title>EvidentialGene: Evidence-directed Construction of Genes on Genomes.</title>
        <authorList>
            <person name="Gilbert D.G."/>
            <person name="Choi J.-H."/>
            <person name="Mockaitis K."/>
            <person name="Colbourne J."/>
            <person name="Pfrender M."/>
        </authorList>
    </citation>
    <scope>NUCLEOTIDE SEQUENCE [LARGE SCALE GENOMIC DNA]</scope>
    <source>
        <strain evidence="11 12">Xinb3</strain>
        <tissue evidence="11">Complete organism</tissue>
    </source>
</reference>
<dbReference type="OrthoDB" id="8182981at2759"/>
<keyword evidence="5 9" id="KW-1133">Transmembrane helix</keyword>
<evidence type="ECO:0000256" key="5">
    <source>
        <dbReference type="ARBA" id="ARBA00022989"/>
    </source>
</evidence>
<accession>A0A164ZSW6</accession>